<protein>
    <submittedName>
        <fullName evidence="5 6">Uncharacterized protein LOC105431110</fullName>
    </submittedName>
</protein>
<keyword evidence="2" id="KW-0812">Transmembrane</keyword>
<feature type="transmembrane region" description="Helical" evidence="2">
    <location>
        <begin position="254"/>
        <end position="276"/>
    </location>
</feature>
<dbReference type="KEGG" id="pbar:105431110"/>
<dbReference type="AlphaFoldDB" id="A0A6I9WJV4"/>
<evidence type="ECO:0000313" key="6">
    <source>
        <dbReference type="RefSeq" id="XP_011643398.1"/>
    </source>
</evidence>
<feature type="compositionally biased region" description="Basic and acidic residues" evidence="1">
    <location>
        <begin position="149"/>
        <end position="158"/>
    </location>
</feature>
<dbReference type="Pfam" id="PF08398">
    <property type="entry name" value="Phospholip_A2_4"/>
    <property type="match status" value="1"/>
</dbReference>
<reference evidence="5 6" key="1">
    <citation type="submission" date="2025-04" db="UniProtKB">
        <authorList>
            <consortium name="RefSeq"/>
        </authorList>
    </citation>
    <scope>IDENTIFICATION</scope>
</reference>
<keyword evidence="2" id="KW-0472">Membrane</keyword>
<dbReference type="GeneID" id="105431110"/>
<evidence type="ECO:0000313" key="4">
    <source>
        <dbReference type="Proteomes" id="UP000504615"/>
    </source>
</evidence>
<feature type="region of interest" description="Disordered" evidence="1">
    <location>
        <begin position="1"/>
        <end position="22"/>
    </location>
</feature>
<feature type="region of interest" description="Disordered" evidence="1">
    <location>
        <begin position="134"/>
        <end position="185"/>
    </location>
</feature>
<evidence type="ECO:0000259" key="3">
    <source>
        <dbReference type="Pfam" id="PF08398"/>
    </source>
</evidence>
<dbReference type="GO" id="GO:0005198">
    <property type="term" value="F:structural molecule activity"/>
    <property type="evidence" value="ECO:0007669"/>
    <property type="project" value="InterPro"/>
</dbReference>
<proteinExistence type="predicted"/>
<organism evidence="4 6">
    <name type="scientific">Pogonomyrmex barbatus</name>
    <name type="common">red harvester ant</name>
    <dbReference type="NCBI Taxonomy" id="144034"/>
    <lineage>
        <taxon>Eukaryota</taxon>
        <taxon>Metazoa</taxon>
        <taxon>Ecdysozoa</taxon>
        <taxon>Arthropoda</taxon>
        <taxon>Hexapoda</taxon>
        <taxon>Insecta</taxon>
        <taxon>Pterygota</taxon>
        <taxon>Neoptera</taxon>
        <taxon>Endopterygota</taxon>
        <taxon>Hymenoptera</taxon>
        <taxon>Apocrita</taxon>
        <taxon>Aculeata</taxon>
        <taxon>Formicoidea</taxon>
        <taxon>Formicidae</taxon>
        <taxon>Myrmicinae</taxon>
        <taxon>Pogonomyrmex</taxon>
    </lineage>
</organism>
<name>A0A6I9WJV4_9HYME</name>
<sequence length="277" mass="30528">MPRLPGHRYLGPGNAVRNGPPVDTDDAIARKHDLLYEIQPENVSAADSVAVDEFIEDFQRSGNFHSLIGGVGLQVKRSFENIYGQQYPMHRSHGGRDDYTYAIRELSKLWKENGKSGTWADFQKLHFGGLMREAHQKRKGAPLDGAEGSNKRHNDGRDSPVAGPSIERPSTSGGDTAPRDSEIPDDGYDMALRDFDLSQFGDGNVESMEAIANPAKGGGISGHSHKGSGGSGGPIMLLKTPRTPYYVKTYRKKWIFFSYGYAHTLINKIIIIITLLR</sequence>
<keyword evidence="2" id="KW-1133">Transmembrane helix</keyword>
<evidence type="ECO:0000256" key="1">
    <source>
        <dbReference type="SAM" id="MobiDB-lite"/>
    </source>
</evidence>
<keyword evidence="4" id="KW-1185">Reference proteome</keyword>
<dbReference type="OrthoDB" id="8048323at2759"/>
<dbReference type="Proteomes" id="UP000504615">
    <property type="component" value="Unplaced"/>
</dbReference>
<dbReference type="InterPro" id="IPR013607">
    <property type="entry name" value="Phospholipase_A2-like"/>
</dbReference>
<gene>
    <name evidence="5 6" type="primary">LOC105431110</name>
</gene>
<dbReference type="RefSeq" id="XP_011643398.1">
    <property type="nucleotide sequence ID" value="XM_011645096.2"/>
</dbReference>
<evidence type="ECO:0000256" key="2">
    <source>
        <dbReference type="SAM" id="Phobius"/>
    </source>
</evidence>
<accession>A0A6I9WJV4</accession>
<dbReference type="RefSeq" id="XP_011643397.1">
    <property type="nucleotide sequence ID" value="XM_011645095.2"/>
</dbReference>
<evidence type="ECO:0000313" key="5">
    <source>
        <dbReference type="RefSeq" id="XP_011643397.1"/>
    </source>
</evidence>
<feature type="domain" description="Phospholipase A2-like" evidence="3">
    <location>
        <begin position="4"/>
        <end position="59"/>
    </location>
</feature>